<dbReference type="SMART" id="SM00387">
    <property type="entry name" value="HATPase_c"/>
    <property type="match status" value="1"/>
</dbReference>
<dbReference type="EMBL" id="JAUFQS010000047">
    <property type="protein sequence ID" value="MDN3690449.1"/>
    <property type="molecule type" value="Genomic_DNA"/>
</dbReference>
<evidence type="ECO:0000256" key="2">
    <source>
        <dbReference type="ARBA" id="ARBA00012438"/>
    </source>
</evidence>
<dbReference type="Pfam" id="PF02518">
    <property type="entry name" value="HATPase_c"/>
    <property type="match status" value="1"/>
</dbReference>
<dbReference type="SUPFAM" id="SSF47384">
    <property type="entry name" value="Homodimeric domain of signal transducing histidine kinase"/>
    <property type="match status" value="1"/>
</dbReference>
<evidence type="ECO:0000256" key="7">
    <source>
        <dbReference type="SAM" id="Phobius"/>
    </source>
</evidence>
<keyword evidence="4" id="KW-0808">Transferase</keyword>
<dbReference type="EC" id="2.7.13.3" evidence="2"/>
<dbReference type="SMART" id="SM00388">
    <property type="entry name" value="HisKA"/>
    <property type="match status" value="1"/>
</dbReference>
<feature type="domain" description="Histidine kinase" evidence="8">
    <location>
        <begin position="248"/>
        <end position="462"/>
    </location>
</feature>
<keyword evidence="9" id="KW-0067">ATP-binding</keyword>
<keyword evidence="5" id="KW-0418">Kinase</keyword>
<protein>
    <recommendedName>
        <fullName evidence="2">histidine kinase</fullName>
        <ecNumber evidence="2">2.7.13.3</ecNumber>
    </recommendedName>
</protein>
<evidence type="ECO:0000259" key="8">
    <source>
        <dbReference type="PROSITE" id="PS50109"/>
    </source>
</evidence>
<dbReference type="SUPFAM" id="SSF55874">
    <property type="entry name" value="ATPase domain of HSP90 chaperone/DNA topoisomerase II/histidine kinase"/>
    <property type="match status" value="1"/>
</dbReference>
<evidence type="ECO:0000313" key="9">
    <source>
        <dbReference type="EMBL" id="MDN3690449.1"/>
    </source>
</evidence>
<keyword evidence="7" id="KW-0812">Transmembrane</keyword>
<keyword evidence="10" id="KW-1185">Reference proteome</keyword>
<dbReference type="RefSeq" id="WP_163383065.1">
    <property type="nucleotide sequence ID" value="NZ_JAUFQS010000047.1"/>
</dbReference>
<organism evidence="9 10">
    <name type="scientific">Cyclobacterium jeungdonense</name>
    <dbReference type="NCBI Taxonomy" id="708087"/>
    <lineage>
        <taxon>Bacteria</taxon>
        <taxon>Pseudomonadati</taxon>
        <taxon>Bacteroidota</taxon>
        <taxon>Cytophagia</taxon>
        <taxon>Cytophagales</taxon>
        <taxon>Cyclobacteriaceae</taxon>
        <taxon>Cyclobacterium</taxon>
    </lineage>
</organism>
<keyword evidence="6" id="KW-0175">Coiled coil</keyword>
<evidence type="ECO:0000256" key="5">
    <source>
        <dbReference type="ARBA" id="ARBA00022777"/>
    </source>
</evidence>
<dbReference type="GO" id="GO:0005524">
    <property type="term" value="F:ATP binding"/>
    <property type="evidence" value="ECO:0007669"/>
    <property type="project" value="UniProtKB-KW"/>
</dbReference>
<dbReference type="InterPro" id="IPR004358">
    <property type="entry name" value="Sig_transdc_His_kin-like_C"/>
</dbReference>
<dbReference type="Proteomes" id="UP001236663">
    <property type="component" value="Unassembled WGS sequence"/>
</dbReference>
<reference evidence="10" key="1">
    <citation type="journal article" date="2019" name="Int. J. Syst. Evol. Microbiol.">
        <title>The Global Catalogue of Microorganisms (GCM) 10K type strain sequencing project: providing services to taxonomists for standard genome sequencing and annotation.</title>
        <authorList>
            <consortium name="The Broad Institute Genomics Platform"/>
            <consortium name="The Broad Institute Genome Sequencing Center for Infectious Disease"/>
            <person name="Wu L."/>
            <person name="Ma J."/>
        </authorList>
    </citation>
    <scope>NUCLEOTIDE SEQUENCE [LARGE SCALE GENOMIC DNA]</scope>
    <source>
        <strain evidence="10">CECT 7706</strain>
    </source>
</reference>
<comment type="catalytic activity">
    <reaction evidence="1">
        <text>ATP + protein L-histidine = ADP + protein N-phospho-L-histidine.</text>
        <dbReference type="EC" id="2.7.13.3"/>
    </reaction>
</comment>
<name>A0ABT8CER4_9BACT</name>
<keyword evidence="7" id="KW-1133">Transmembrane helix</keyword>
<dbReference type="InterPro" id="IPR036097">
    <property type="entry name" value="HisK_dim/P_sf"/>
</dbReference>
<dbReference type="InterPro" id="IPR003661">
    <property type="entry name" value="HisK_dim/P_dom"/>
</dbReference>
<dbReference type="PANTHER" id="PTHR43304:SF1">
    <property type="entry name" value="PAC DOMAIN-CONTAINING PROTEIN"/>
    <property type="match status" value="1"/>
</dbReference>
<keyword evidence="9" id="KW-0547">Nucleotide-binding</keyword>
<dbReference type="Pfam" id="PF00512">
    <property type="entry name" value="HisKA"/>
    <property type="match status" value="1"/>
</dbReference>
<dbReference type="Gene3D" id="1.10.287.130">
    <property type="match status" value="1"/>
</dbReference>
<dbReference type="InterPro" id="IPR003594">
    <property type="entry name" value="HATPase_dom"/>
</dbReference>
<evidence type="ECO:0000256" key="3">
    <source>
        <dbReference type="ARBA" id="ARBA00022553"/>
    </source>
</evidence>
<dbReference type="PROSITE" id="PS50109">
    <property type="entry name" value="HIS_KIN"/>
    <property type="match status" value="1"/>
</dbReference>
<dbReference type="InterPro" id="IPR052162">
    <property type="entry name" value="Sensor_kinase/Photoreceptor"/>
</dbReference>
<proteinExistence type="predicted"/>
<evidence type="ECO:0000256" key="1">
    <source>
        <dbReference type="ARBA" id="ARBA00000085"/>
    </source>
</evidence>
<evidence type="ECO:0000256" key="6">
    <source>
        <dbReference type="SAM" id="Coils"/>
    </source>
</evidence>
<accession>A0ABT8CER4</accession>
<feature type="transmembrane region" description="Helical" evidence="7">
    <location>
        <begin position="43"/>
        <end position="66"/>
    </location>
</feature>
<dbReference type="Pfam" id="PF20969">
    <property type="entry name" value="MASE11"/>
    <property type="match status" value="1"/>
</dbReference>
<feature type="transmembrane region" description="Helical" evidence="7">
    <location>
        <begin position="72"/>
        <end position="90"/>
    </location>
</feature>
<dbReference type="InterPro" id="IPR048437">
    <property type="entry name" value="MASE11"/>
</dbReference>
<sequence>MEKENAFDNGLAKRSWKKYRQHVFSTCLETGKSKDPLNYWRDYLFVTTLLFIIPLSLITLIPGIYLAYLTSLNGLIVADGIAIAGLLLITHLPGISLIVRKWIFIGITYGIGIILIYYLGNFGPGLLYLLAISIFMILVLPGKSRWVSLYLNLASCLVFGWVIQAGNPFQDQYTAAVDIKTWVAISTNLIFLNVVFIVLIPILFKGLHKSLEEQYLLQEELEQQKNALKRSLAEVESKNEELEHFTYVASHDLQEPLRMVTGFLQLLEKRYAGLLNEKGKSYIMHAVDGANRMRQLILDLLKYSRIQTIQEPAHEVDMSWLCAEVKNTLAEEIEKRNAEVSHGPLPKITGHHSLLLLVIQNLMSNALKYSKTDIPPKVHLSYQDRGTKWLFQVTDNGIGIHPDYFQKIFVLFQRLHQKDKYQGTGMGLAIVKKIIENMGGEVWLESTEGLGTSFYFTLPKIKPEE</sequence>
<feature type="transmembrane region" description="Helical" evidence="7">
    <location>
        <begin position="149"/>
        <end position="169"/>
    </location>
</feature>
<keyword evidence="7" id="KW-0472">Membrane</keyword>
<comment type="caution">
    <text evidence="9">The sequence shown here is derived from an EMBL/GenBank/DDBJ whole genome shotgun (WGS) entry which is preliminary data.</text>
</comment>
<dbReference type="InterPro" id="IPR005467">
    <property type="entry name" value="His_kinase_dom"/>
</dbReference>
<dbReference type="PRINTS" id="PR00344">
    <property type="entry name" value="BCTRLSENSOR"/>
</dbReference>
<feature type="coiled-coil region" evidence="6">
    <location>
        <begin position="211"/>
        <end position="245"/>
    </location>
</feature>
<evidence type="ECO:0000256" key="4">
    <source>
        <dbReference type="ARBA" id="ARBA00022679"/>
    </source>
</evidence>
<feature type="transmembrane region" description="Helical" evidence="7">
    <location>
        <begin position="181"/>
        <end position="204"/>
    </location>
</feature>
<keyword evidence="3" id="KW-0597">Phosphoprotein</keyword>
<dbReference type="InterPro" id="IPR036890">
    <property type="entry name" value="HATPase_C_sf"/>
</dbReference>
<dbReference type="PANTHER" id="PTHR43304">
    <property type="entry name" value="PHYTOCHROME-LIKE PROTEIN CPH1"/>
    <property type="match status" value="1"/>
</dbReference>
<gene>
    <name evidence="9" type="ORF">QWZ15_21695</name>
</gene>
<evidence type="ECO:0000313" key="10">
    <source>
        <dbReference type="Proteomes" id="UP001236663"/>
    </source>
</evidence>
<dbReference type="CDD" id="cd00082">
    <property type="entry name" value="HisKA"/>
    <property type="match status" value="1"/>
</dbReference>
<dbReference type="Gene3D" id="3.30.565.10">
    <property type="entry name" value="Histidine kinase-like ATPase, C-terminal domain"/>
    <property type="match status" value="1"/>
</dbReference>